<dbReference type="Proteomes" id="UP000184040">
    <property type="component" value="Unassembled WGS sequence"/>
</dbReference>
<evidence type="ECO:0000313" key="1">
    <source>
        <dbReference type="EMBL" id="SHI59565.1"/>
    </source>
</evidence>
<proteinExistence type="predicted"/>
<dbReference type="EMBL" id="FQZA01000002">
    <property type="protein sequence ID" value="SHI59565.1"/>
    <property type="molecule type" value="Genomic_DNA"/>
</dbReference>
<sequence length="209" mass="21741">MNRALVTGNAPALVRATAEACGLPCRVADGPDPLDRARAALGGWPDLLICVTGPTTDDRLDDDDGLDDAVLRVPRDLAALTRDFARHVPTAGSDADGPRPMGQIIHVIDQPPNSATPDQASLAMAAASLVAMVRIGAQQLAPRVRVNAIVPADHPARVRDGDAHAGLVTADIRLPRAPGALAPSLRFLIDTPSITGQVLQLRSGARHPG</sequence>
<protein>
    <recommendedName>
        <fullName evidence="3">Enoyl-(Acyl carrier protein) reductase</fullName>
    </recommendedName>
</protein>
<reference evidence="1 2" key="1">
    <citation type="submission" date="2016-11" db="EMBL/GenBank/DDBJ databases">
        <authorList>
            <person name="Jaros S."/>
            <person name="Januszkiewicz K."/>
            <person name="Wedrychowicz H."/>
        </authorList>
    </citation>
    <scope>NUCLEOTIDE SEQUENCE [LARGE SCALE GENOMIC DNA]</scope>
    <source>
        <strain evidence="1 2">DSM 26892</strain>
    </source>
</reference>
<gene>
    <name evidence="1" type="ORF">SAMN04488012_10225</name>
</gene>
<keyword evidence="2" id="KW-1185">Reference proteome</keyword>
<dbReference type="STRING" id="313368.SAMN04488012_10225"/>
<dbReference type="RefSeq" id="WP_073126594.1">
    <property type="nucleotide sequence ID" value="NZ_FQZA01000002.1"/>
</dbReference>
<dbReference type="AlphaFoldDB" id="A0A1M6CEW2"/>
<evidence type="ECO:0008006" key="3">
    <source>
        <dbReference type="Google" id="ProtNLM"/>
    </source>
</evidence>
<dbReference type="SUPFAM" id="SSF51735">
    <property type="entry name" value="NAD(P)-binding Rossmann-fold domains"/>
    <property type="match status" value="1"/>
</dbReference>
<accession>A0A1M6CEW2</accession>
<evidence type="ECO:0000313" key="2">
    <source>
        <dbReference type="Proteomes" id="UP000184040"/>
    </source>
</evidence>
<dbReference type="Gene3D" id="3.40.50.720">
    <property type="entry name" value="NAD(P)-binding Rossmann-like Domain"/>
    <property type="match status" value="1"/>
</dbReference>
<dbReference type="InterPro" id="IPR036291">
    <property type="entry name" value="NAD(P)-bd_dom_sf"/>
</dbReference>
<organism evidence="1 2">
    <name type="scientific">Palleronia salina</name>
    <dbReference type="NCBI Taxonomy" id="313368"/>
    <lineage>
        <taxon>Bacteria</taxon>
        <taxon>Pseudomonadati</taxon>
        <taxon>Pseudomonadota</taxon>
        <taxon>Alphaproteobacteria</taxon>
        <taxon>Rhodobacterales</taxon>
        <taxon>Roseobacteraceae</taxon>
        <taxon>Palleronia</taxon>
    </lineage>
</organism>
<name>A0A1M6CEW2_9RHOB</name>